<sequence>MAEKYPSDHDQIRPLTIPSPIAHSTPDEESDQTLRRRSFLDPKKRRCALWCCGFCGATVVLLGVIILILAFTVFRVKDPELTLNSLNIDSLLVPGIGSLDRPLSVNATLTADISIKNPNIASLRYHNSTTEFYYGGDVVGVAYAPNGNVRARRTVRMNVTVDVLAEKVLLDTNATGVVLTEGSVNMSSFTDISGRVNLLGIYKRDLDILLNCSFTLGILERSITDLNCADQVK</sequence>
<feature type="domain" description="Late embryogenesis abundant protein LEA-2 subgroup" evidence="3">
    <location>
        <begin position="113"/>
        <end position="202"/>
    </location>
</feature>
<dbReference type="Pfam" id="PF03168">
    <property type="entry name" value="LEA_2"/>
    <property type="match status" value="1"/>
</dbReference>
<comment type="caution">
    <text evidence="4">The sequence shown here is derived from an EMBL/GenBank/DDBJ whole genome shotgun (WGS) entry which is preliminary data.</text>
</comment>
<evidence type="ECO:0000313" key="4">
    <source>
        <dbReference type="EMBL" id="KAK8958124.1"/>
    </source>
</evidence>
<feature type="transmembrane region" description="Helical" evidence="2">
    <location>
        <begin position="47"/>
        <end position="74"/>
    </location>
</feature>
<accession>A0ABR2M262</accession>
<feature type="region of interest" description="Disordered" evidence="1">
    <location>
        <begin position="1"/>
        <end position="35"/>
    </location>
</feature>
<keyword evidence="5" id="KW-1185">Reference proteome</keyword>
<feature type="compositionally biased region" description="Basic and acidic residues" evidence="1">
    <location>
        <begin position="1"/>
        <end position="12"/>
    </location>
</feature>
<organism evidence="4 5">
    <name type="scientific">Platanthera guangdongensis</name>
    <dbReference type="NCBI Taxonomy" id="2320717"/>
    <lineage>
        <taxon>Eukaryota</taxon>
        <taxon>Viridiplantae</taxon>
        <taxon>Streptophyta</taxon>
        <taxon>Embryophyta</taxon>
        <taxon>Tracheophyta</taxon>
        <taxon>Spermatophyta</taxon>
        <taxon>Magnoliopsida</taxon>
        <taxon>Liliopsida</taxon>
        <taxon>Asparagales</taxon>
        <taxon>Orchidaceae</taxon>
        <taxon>Orchidoideae</taxon>
        <taxon>Orchideae</taxon>
        <taxon>Orchidinae</taxon>
        <taxon>Platanthera</taxon>
    </lineage>
</organism>
<reference evidence="4 5" key="1">
    <citation type="journal article" date="2022" name="Nat. Plants">
        <title>Genomes of leafy and leafless Platanthera orchids illuminate the evolution of mycoheterotrophy.</title>
        <authorList>
            <person name="Li M.H."/>
            <person name="Liu K.W."/>
            <person name="Li Z."/>
            <person name="Lu H.C."/>
            <person name="Ye Q.L."/>
            <person name="Zhang D."/>
            <person name="Wang J.Y."/>
            <person name="Li Y.F."/>
            <person name="Zhong Z.M."/>
            <person name="Liu X."/>
            <person name="Yu X."/>
            <person name="Liu D.K."/>
            <person name="Tu X.D."/>
            <person name="Liu B."/>
            <person name="Hao Y."/>
            <person name="Liao X.Y."/>
            <person name="Jiang Y.T."/>
            <person name="Sun W.H."/>
            <person name="Chen J."/>
            <person name="Chen Y.Q."/>
            <person name="Ai Y."/>
            <person name="Zhai J.W."/>
            <person name="Wu S.S."/>
            <person name="Zhou Z."/>
            <person name="Hsiao Y.Y."/>
            <person name="Wu W.L."/>
            <person name="Chen Y.Y."/>
            <person name="Lin Y.F."/>
            <person name="Hsu J.L."/>
            <person name="Li C.Y."/>
            <person name="Wang Z.W."/>
            <person name="Zhao X."/>
            <person name="Zhong W.Y."/>
            <person name="Ma X.K."/>
            <person name="Ma L."/>
            <person name="Huang J."/>
            <person name="Chen G.Z."/>
            <person name="Huang M.Z."/>
            <person name="Huang L."/>
            <person name="Peng D.H."/>
            <person name="Luo Y.B."/>
            <person name="Zou S.Q."/>
            <person name="Chen S.P."/>
            <person name="Lan S."/>
            <person name="Tsai W.C."/>
            <person name="Van de Peer Y."/>
            <person name="Liu Z.J."/>
        </authorList>
    </citation>
    <scope>NUCLEOTIDE SEQUENCE [LARGE SCALE GENOMIC DNA]</scope>
    <source>
        <strain evidence="4">Lor288</strain>
    </source>
</reference>
<dbReference type="EMBL" id="JBBWWR010000012">
    <property type="protein sequence ID" value="KAK8958124.1"/>
    <property type="molecule type" value="Genomic_DNA"/>
</dbReference>
<evidence type="ECO:0000256" key="1">
    <source>
        <dbReference type="SAM" id="MobiDB-lite"/>
    </source>
</evidence>
<evidence type="ECO:0000256" key="2">
    <source>
        <dbReference type="SAM" id="Phobius"/>
    </source>
</evidence>
<evidence type="ECO:0000313" key="5">
    <source>
        <dbReference type="Proteomes" id="UP001412067"/>
    </source>
</evidence>
<dbReference type="InterPro" id="IPR055301">
    <property type="entry name" value="Lea14-like_2"/>
</dbReference>
<dbReference type="Gene3D" id="2.60.40.1820">
    <property type="match status" value="1"/>
</dbReference>
<name>A0ABR2M262_9ASPA</name>
<evidence type="ECO:0000259" key="3">
    <source>
        <dbReference type="Pfam" id="PF03168"/>
    </source>
</evidence>
<keyword evidence="2" id="KW-0472">Membrane</keyword>
<keyword evidence="2" id="KW-0812">Transmembrane</keyword>
<dbReference type="InterPro" id="IPR004864">
    <property type="entry name" value="LEA_2"/>
</dbReference>
<dbReference type="Proteomes" id="UP001412067">
    <property type="component" value="Unassembled WGS sequence"/>
</dbReference>
<gene>
    <name evidence="4" type="ORF">KSP40_PGU001065</name>
</gene>
<dbReference type="SUPFAM" id="SSF117070">
    <property type="entry name" value="LEA14-like"/>
    <property type="match status" value="1"/>
</dbReference>
<keyword evidence="2" id="KW-1133">Transmembrane helix</keyword>
<protein>
    <recommendedName>
        <fullName evidence="3">Late embryogenesis abundant protein LEA-2 subgroup domain-containing protein</fullName>
    </recommendedName>
</protein>
<dbReference type="PANTHER" id="PTHR31852">
    <property type="entry name" value="LATE EMBRYOGENESIS ABUNDANT (LEA) HYDROXYPROLINE-RICH GLYCOPROTEIN FAMILY"/>
    <property type="match status" value="1"/>
</dbReference>
<proteinExistence type="predicted"/>